<evidence type="ECO:0000313" key="2">
    <source>
        <dbReference type="EMBL" id="BDD87457.1"/>
    </source>
</evidence>
<evidence type="ECO:0000313" key="3">
    <source>
        <dbReference type="Proteomes" id="UP000830055"/>
    </source>
</evidence>
<name>A0ABN6M3G3_9BACT</name>
<feature type="transmembrane region" description="Helical" evidence="1">
    <location>
        <begin position="112"/>
        <end position="132"/>
    </location>
</feature>
<evidence type="ECO:0000256" key="1">
    <source>
        <dbReference type="SAM" id="Phobius"/>
    </source>
</evidence>
<organism evidence="2 3">
    <name type="scientific">Desulfofustis limnaeus</name>
    <dbReference type="NCBI Taxonomy" id="2740163"/>
    <lineage>
        <taxon>Bacteria</taxon>
        <taxon>Pseudomonadati</taxon>
        <taxon>Thermodesulfobacteriota</taxon>
        <taxon>Desulfobulbia</taxon>
        <taxon>Desulfobulbales</taxon>
        <taxon>Desulfocapsaceae</taxon>
        <taxon>Desulfofustis</taxon>
    </lineage>
</organism>
<feature type="transmembrane region" description="Helical" evidence="1">
    <location>
        <begin position="77"/>
        <end position="100"/>
    </location>
</feature>
<dbReference type="Proteomes" id="UP000830055">
    <property type="component" value="Chromosome"/>
</dbReference>
<sequence>MVLFETITREKLQPSKRLILNNMPEYHKDLNKEKTRVLNDVSSFYRMVMPVLCSVALCCVLFSLLRSLVQRVWITPLLIISLAALSGVLAITFILTLLTITSYDEITRALQVAYPLLVLFVITAFLDITLWWRQQPHAPVQQADGDPFL</sequence>
<dbReference type="EMBL" id="AP025516">
    <property type="protein sequence ID" value="BDD87457.1"/>
    <property type="molecule type" value="Genomic_DNA"/>
</dbReference>
<reference evidence="2 3" key="1">
    <citation type="submission" date="2022-01" db="EMBL/GenBank/DDBJ databases">
        <title>Desulfofustis limnae sp. nov., a novel mesophilic sulfate-reducing bacterium isolated from marsh soil.</title>
        <authorList>
            <person name="Watanabe M."/>
            <person name="Takahashi A."/>
            <person name="Kojima H."/>
            <person name="Fukui M."/>
        </authorList>
    </citation>
    <scope>NUCLEOTIDE SEQUENCE [LARGE SCALE GENOMIC DNA]</scope>
    <source>
        <strain evidence="2 3">PPLL</strain>
    </source>
</reference>
<keyword evidence="1" id="KW-0472">Membrane</keyword>
<protein>
    <submittedName>
        <fullName evidence="2">Uncharacterized protein</fullName>
    </submittedName>
</protein>
<accession>A0ABN6M3G3</accession>
<keyword evidence="1" id="KW-1133">Transmembrane helix</keyword>
<feature type="transmembrane region" description="Helical" evidence="1">
    <location>
        <begin position="44"/>
        <end position="65"/>
    </location>
</feature>
<keyword evidence="3" id="KW-1185">Reference proteome</keyword>
<gene>
    <name evidence="2" type="ORF">DPPLL_18220</name>
</gene>
<keyword evidence="1" id="KW-0812">Transmembrane</keyword>
<proteinExistence type="predicted"/>